<accession>A0A383W621</accession>
<reference evidence="3 4" key="1">
    <citation type="submission" date="2016-10" db="EMBL/GenBank/DDBJ databases">
        <authorList>
            <person name="Cai Z."/>
        </authorList>
    </citation>
    <scope>NUCLEOTIDE SEQUENCE [LARGE SCALE GENOMIC DNA]</scope>
</reference>
<feature type="compositionally biased region" description="Low complexity" evidence="1">
    <location>
        <begin position="495"/>
        <end position="512"/>
    </location>
</feature>
<feature type="compositionally biased region" description="Low complexity" evidence="1">
    <location>
        <begin position="607"/>
        <end position="625"/>
    </location>
</feature>
<feature type="transmembrane region" description="Helical" evidence="2">
    <location>
        <begin position="218"/>
        <end position="239"/>
    </location>
</feature>
<keyword evidence="2" id="KW-0472">Membrane</keyword>
<evidence type="ECO:0000313" key="4">
    <source>
        <dbReference type="Proteomes" id="UP000256970"/>
    </source>
</evidence>
<evidence type="ECO:0000313" key="3">
    <source>
        <dbReference type="EMBL" id="SZX73097.1"/>
    </source>
</evidence>
<feature type="region of interest" description="Disordered" evidence="1">
    <location>
        <begin position="567"/>
        <end position="630"/>
    </location>
</feature>
<dbReference type="Proteomes" id="UP000256970">
    <property type="component" value="Unassembled WGS sequence"/>
</dbReference>
<protein>
    <submittedName>
        <fullName evidence="3">Uncharacterized protein</fullName>
    </submittedName>
</protein>
<proteinExistence type="predicted"/>
<sequence length="887" mass="96626">MHMLWPAGCSDFCSSSSSSSSSSSNTLTIKLAKQLQASLDNKHGERFRYLTHSWLISLFFDCPPGLGVKCPNATHVADVQAAVEEGVITWHAIPFNPQYEVFDADLLAAAVDLTHGLDACFGQHKKRMVSLRDVPGLTRASIPVLASRGVRGITGGVNAFSAPPGVPKNTPFIWRDEASDTQLLAMWHPGKSKVASLAAAAAAAALMLGMWHPGKFNVASLAAAAAAAAAAASLMLAMWHPDKSGGYSGSVNGTLIDSRQDCITAPGFKHALCVSWRNDNLGPPDTLEELQTMFAVARQQWPGATVKASSLDAFLQQLSDAVDAGKLKLPVVTGEIGDTWIHGIASDPGRMADYRATLRACHTCRRTPHCNSESPAFHNFTRILVKVAEHTWGVSFNQYFNDFSNYTNAWLHQLLEEGEAAHANLAVCVESWRRQRQYVDWALEALPLKHPVRAYVAQDRQARSQAHKRLHPQQLQAEGAVPLLPLAQPFTAAAGAAAPHSRAQQSSSSSSSTGGLQDYGCAGGNKPEQLLFCSKHWLLQVDPETGVLLRLQRVYSKEALGNDWAARPAAASTHTDQQGAPAMKSDSAASFRHKVLDTRSRRRRQRQGQATSAGSSCGSSSSRGRGLSKRRKPAAAFGQVQYNVYNLDDYQFVWDNYAMLHPVWVGDFGKQNMSASSNLSAQAQAKLEQVFHKEDTTHGLMLHLKLSFPEKLVQLAGAPAAAWLVLHAPPDTPQLHVTLAWQNKTVTRLPEALWLRFRPGRGAVDEDSWVMKKMDSHVKPQEIILNGSHALHAVSQGVSVLSRDHSEQLHISTLDVPLVNLGRPNPFPNPCDGPDMAHGVSLNIVNTIWGTNFAMWMYNPEDANMAFRFVLEADRMSSTDGPRLQPA</sequence>
<gene>
    <name evidence="3" type="ORF">BQ4739_LOCUS13214</name>
</gene>
<keyword evidence="2" id="KW-0812">Transmembrane</keyword>
<evidence type="ECO:0000256" key="2">
    <source>
        <dbReference type="SAM" id="Phobius"/>
    </source>
</evidence>
<dbReference type="Pfam" id="PF16477">
    <property type="entry name" value="DUF5054"/>
    <property type="match status" value="1"/>
</dbReference>
<keyword evidence="2" id="KW-1133">Transmembrane helix</keyword>
<dbReference type="EMBL" id="FNXT01001184">
    <property type="protein sequence ID" value="SZX73097.1"/>
    <property type="molecule type" value="Genomic_DNA"/>
</dbReference>
<feature type="region of interest" description="Disordered" evidence="1">
    <location>
        <begin position="495"/>
        <end position="520"/>
    </location>
</feature>
<evidence type="ECO:0000256" key="1">
    <source>
        <dbReference type="SAM" id="MobiDB-lite"/>
    </source>
</evidence>
<dbReference type="AlphaFoldDB" id="A0A383W621"/>
<organism evidence="3 4">
    <name type="scientific">Tetradesmus obliquus</name>
    <name type="common">Green alga</name>
    <name type="synonym">Acutodesmus obliquus</name>
    <dbReference type="NCBI Taxonomy" id="3088"/>
    <lineage>
        <taxon>Eukaryota</taxon>
        <taxon>Viridiplantae</taxon>
        <taxon>Chlorophyta</taxon>
        <taxon>core chlorophytes</taxon>
        <taxon>Chlorophyceae</taxon>
        <taxon>CS clade</taxon>
        <taxon>Sphaeropleales</taxon>
        <taxon>Scenedesmaceae</taxon>
        <taxon>Tetradesmus</taxon>
    </lineage>
</organism>
<dbReference type="InterPro" id="IPR032482">
    <property type="entry name" value="DUF5054"/>
</dbReference>
<name>A0A383W621_TETOB</name>
<keyword evidence="4" id="KW-1185">Reference proteome</keyword>
<feature type="transmembrane region" description="Helical" evidence="2">
    <location>
        <begin position="194"/>
        <end position="212"/>
    </location>
</feature>